<dbReference type="EMBL" id="JACXVP010000009">
    <property type="protein sequence ID" value="KAG5586086.1"/>
    <property type="molecule type" value="Genomic_DNA"/>
</dbReference>
<feature type="region of interest" description="Disordered" evidence="1">
    <location>
        <begin position="22"/>
        <end position="43"/>
    </location>
</feature>
<evidence type="ECO:0000256" key="1">
    <source>
        <dbReference type="SAM" id="MobiDB-lite"/>
    </source>
</evidence>
<name>A0A9J5XFW9_SOLCO</name>
<proteinExistence type="predicted"/>
<evidence type="ECO:0000313" key="3">
    <source>
        <dbReference type="Proteomes" id="UP000824120"/>
    </source>
</evidence>
<reference evidence="2 3" key="1">
    <citation type="submission" date="2020-09" db="EMBL/GenBank/DDBJ databases">
        <title>De no assembly of potato wild relative species, Solanum commersonii.</title>
        <authorList>
            <person name="Cho K."/>
        </authorList>
    </citation>
    <scope>NUCLEOTIDE SEQUENCE [LARGE SCALE GENOMIC DNA]</scope>
    <source>
        <strain evidence="2">LZ3.2</strain>
        <tissue evidence="2">Leaf</tissue>
    </source>
</reference>
<sequence>MYSLLTRSSSFQEIGEWQGKKTQGKILDSHTATGRDEKKAGGSTTNEIVTLDYIDEATEK</sequence>
<gene>
    <name evidence="2" type="ORF">H5410_046520</name>
</gene>
<organism evidence="2 3">
    <name type="scientific">Solanum commersonii</name>
    <name type="common">Commerson's wild potato</name>
    <name type="synonym">Commerson's nightshade</name>
    <dbReference type="NCBI Taxonomy" id="4109"/>
    <lineage>
        <taxon>Eukaryota</taxon>
        <taxon>Viridiplantae</taxon>
        <taxon>Streptophyta</taxon>
        <taxon>Embryophyta</taxon>
        <taxon>Tracheophyta</taxon>
        <taxon>Spermatophyta</taxon>
        <taxon>Magnoliopsida</taxon>
        <taxon>eudicotyledons</taxon>
        <taxon>Gunneridae</taxon>
        <taxon>Pentapetalae</taxon>
        <taxon>asterids</taxon>
        <taxon>lamiids</taxon>
        <taxon>Solanales</taxon>
        <taxon>Solanaceae</taxon>
        <taxon>Solanoideae</taxon>
        <taxon>Solaneae</taxon>
        <taxon>Solanum</taxon>
    </lineage>
</organism>
<accession>A0A9J5XFW9</accession>
<keyword evidence="3" id="KW-1185">Reference proteome</keyword>
<comment type="caution">
    <text evidence="2">The sequence shown here is derived from an EMBL/GenBank/DDBJ whole genome shotgun (WGS) entry which is preliminary data.</text>
</comment>
<dbReference type="Proteomes" id="UP000824120">
    <property type="component" value="Chromosome 9"/>
</dbReference>
<protein>
    <submittedName>
        <fullName evidence="2">Uncharacterized protein</fullName>
    </submittedName>
</protein>
<evidence type="ECO:0000313" key="2">
    <source>
        <dbReference type="EMBL" id="KAG5586086.1"/>
    </source>
</evidence>
<dbReference type="AlphaFoldDB" id="A0A9J5XFW9"/>